<dbReference type="InterPro" id="IPR012218">
    <property type="entry name" value="Cyt_c_BACSU-c550-type"/>
</dbReference>
<accession>A0A920C8D7</accession>
<dbReference type="Gene3D" id="1.10.760.10">
    <property type="entry name" value="Cytochrome c-like domain"/>
    <property type="match status" value="1"/>
</dbReference>
<evidence type="ECO:0000256" key="2">
    <source>
        <dbReference type="ARBA" id="ARBA00022617"/>
    </source>
</evidence>
<keyword evidence="11" id="KW-1185">Reference proteome</keyword>
<keyword evidence="2 6" id="KW-0349">Heme</keyword>
<dbReference type="SUPFAM" id="SSF46626">
    <property type="entry name" value="Cytochrome c"/>
    <property type="match status" value="1"/>
</dbReference>
<evidence type="ECO:0000256" key="3">
    <source>
        <dbReference type="ARBA" id="ARBA00022723"/>
    </source>
</evidence>
<sequence>MKRNPVIPYAIIAIIGILAVIIISAVGIGQRDQIASGGEEQEQTDGAPMEDPEEILNAASCLACHGQDLSGAAGPALNKIGAELSLDEIQDIITNGTDGGMPAQKGKLSDDEISIIAKYLSEKK</sequence>
<evidence type="ECO:0000313" key="10">
    <source>
        <dbReference type="EMBL" id="GIO27567.1"/>
    </source>
</evidence>
<feature type="transmembrane region" description="Helical" evidence="8">
    <location>
        <begin position="6"/>
        <end position="28"/>
    </location>
</feature>
<dbReference type="NCBIfam" id="NF045773">
    <property type="entry name" value="cytochro_C550"/>
    <property type="match status" value="1"/>
</dbReference>
<evidence type="ECO:0000256" key="1">
    <source>
        <dbReference type="ARBA" id="ARBA00022448"/>
    </source>
</evidence>
<comment type="caution">
    <text evidence="10">The sequence shown here is derived from an EMBL/GenBank/DDBJ whole genome shotgun (WGS) entry which is preliminary data.</text>
</comment>
<keyword evidence="1" id="KW-0813">Transport</keyword>
<dbReference type="PANTHER" id="PTHR37823">
    <property type="entry name" value="CYTOCHROME C-553-LIKE"/>
    <property type="match status" value="1"/>
</dbReference>
<keyword evidence="8" id="KW-0472">Membrane</keyword>
<dbReference type="InterPro" id="IPR054780">
    <property type="entry name" value="Cytochro_C550_firm"/>
</dbReference>
<dbReference type="EMBL" id="BORP01000004">
    <property type="protein sequence ID" value="GIO27567.1"/>
    <property type="molecule type" value="Genomic_DNA"/>
</dbReference>
<keyword evidence="8" id="KW-0812">Transmembrane</keyword>
<keyword evidence="8" id="KW-1133">Transmembrane helix</keyword>
<feature type="binding site" description="covalent" evidence="6">
    <location>
        <position position="64"/>
    </location>
    <ligand>
        <name>heme c</name>
        <dbReference type="ChEBI" id="CHEBI:61717"/>
    </ligand>
</feature>
<keyword evidence="5 7" id="KW-0408">Iron</keyword>
<dbReference type="RefSeq" id="WP_212921051.1">
    <property type="nucleotide sequence ID" value="NZ_BORP01000004.1"/>
</dbReference>
<dbReference type="PROSITE" id="PS51007">
    <property type="entry name" value="CYTC"/>
    <property type="match status" value="1"/>
</dbReference>
<feature type="domain" description="Cytochrome c" evidence="9">
    <location>
        <begin position="47"/>
        <end position="124"/>
    </location>
</feature>
<dbReference type="InterPro" id="IPR051811">
    <property type="entry name" value="Cytochrome_c550/c551-like"/>
</dbReference>
<dbReference type="InterPro" id="IPR036909">
    <property type="entry name" value="Cyt_c-like_dom_sf"/>
</dbReference>
<dbReference type="PANTHER" id="PTHR37823:SF4">
    <property type="entry name" value="MENAQUINOL-CYTOCHROME C REDUCTASE CYTOCHROME B_C SUBUNIT"/>
    <property type="match status" value="1"/>
</dbReference>
<dbReference type="GO" id="GO:0016020">
    <property type="term" value="C:membrane"/>
    <property type="evidence" value="ECO:0007669"/>
    <property type="project" value="InterPro"/>
</dbReference>
<organism evidence="10 11">
    <name type="scientific">Ornithinibacillus bavariensis</name>
    <dbReference type="NCBI Taxonomy" id="545502"/>
    <lineage>
        <taxon>Bacteria</taxon>
        <taxon>Bacillati</taxon>
        <taxon>Bacillota</taxon>
        <taxon>Bacilli</taxon>
        <taxon>Bacillales</taxon>
        <taxon>Bacillaceae</taxon>
        <taxon>Ornithinibacillus</taxon>
    </lineage>
</organism>
<dbReference type="PIRSF" id="PIRSF000025">
    <property type="entry name" value="Cytc_Bsub_c550"/>
    <property type="match status" value="1"/>
</dbReference>
<dbReference type="GO" id="GO:0020037">
    <property type="term" value="F:heme binding"/>
    <property type="evidence" value="ECO:0007669"/>
    <property type="project" value="InterPro"/>
</dbReference>
<protein>
    <submittedName>
        <fullName evidence="10">Cytochrome c-550</fullName>
    </submittedName>
</protein>
<feature type="binding site" description="covalent" evidence="6">
    <location>
        <position position="61"/>
    </location>
    <ligand>
        <name>heme c</name>
        <dbReference type="ChEBI" id="CHEBI:61717"/>
    </ligand>
</feature>
<dbReference type="GO" id="GO:0009055">
    <property type="term" value="F:electron transfer activity"/>
    <property type="evidence" value="ECO:0007669"/>
    <property type="project" value="InterPro"/>
</dbReference>
<dbReference type="Pfam" id="PF13442">
    <property type="entry name" value="Cytochrome_CBB3"/>
    <property type="match status" value="1"/>
</dbReference>
<gene>
    <name evidence="10" type="primary">cccA</name>
    <name evidence="10" type="ORF">J43TS3_21780</name>
</gene>
<dbReference type="PRINTS" id="PR00605">
    <property type="entry name" value="CYTCHROMECIC"/>
</dbReference>
<keyword evidence="4" id="KW-0249">Electron transport</keyword>
<dbReference type="Proteomes" id="UP000676917">
    <property type="component" value="Unassembled WGS sequence"/>
</dbReference>
<reference evidence="10" key="1">
    <citation type="submission" date="2021-03" db="EMBL/GenBank/DDBJ databases">
        <title>Antimicrobial resistance genes in bacteria isolated from Japanese honey, and their potential for conferring macrolide and lincosamide resistance in the American foulbrood pathogen Paenibacillus larvae.</title>
        <authorList>
            <person name="Okamoto M."/>
            <person name="Kumagai M."/>
            <person name="Kanamori H."/>
            <person name="Takamatsu D."/>
        </authorList>
    </citation>
    <scope>NUCLEOTIDE SEQUENCE</scope>
    <source>
        <strain evidence="10">J43TS3</strain>
    </source>
</reference>
<dbReference type="AlphaFoldDB" id="A0A920C8D7"/>
<dbReference type="InterPro" id="IPR008168">
    <property type="entry name" value="Cyt_C_IC"/>
</dbReference>
<evidence type="ECO:0000256" key="5">
    <source>
        <dbReference type="ARBA" id="ARBA00023004"/>
    </source>
</evidence>
<name>A0A920C8D7_9BACI</name>
<feature type="binding site" description="axial binding residue" evidence="7">
    <location>
        <position position="65"/>
    </location>
    <ligand>
        <name>heme c</name>
        <dbReference type="ChEBI" id="CHEBI:61717"/>
    </ligand>
    <ligandPart>
        <name>Fe</name>
        <dbReference type="ChEBI" id="CHEBI:18248"/>
    </ligandPart>
</feature>
<evidence type="ECO:0000256" key="7">
    <source>
        <dbReference type="PIRSR" id="PIRSR000025-2"/>
    </source>
</evidence>
<dbReference type="InterPro" id="IPR009056">
    <property type="entry name" value="Cyt_c-like_dom"/>
</dbReference>
<evidence type="ECO:0000259" key="9">
    <source>
        <dbReference type="PROSITE" id="PS51007"/>
    </source>
</evidence>
<evidence type="ECO:0000256" key="8">
    <source>
        <dbReference type="SAM" id="Phobius"/>
    </source>
</evidence>
<comment type="PTM">
    <text evidence="6">Binds 1 heme c group covalently per subunit.</text>
</comment>
<keyword evidence="3 7" id="KW-0479">Metal-binding</keyword>
<evidence type="ECO:0000256" key="6">
    <source>
        <dbReference type="PIRSR" id="PIRSR000025-1"/>
    </source>
</evidence>
<feature type="binding site" description="axial binding residue" evidence="7">
    <location>
        <position position="101"/>
    </location>
    <ligand>
        <name>heme c</name>
        <dbReference type="ChEBI" id="CHEBI:61717"/>
    </ligand>
    <ligandPart>
        <name>Fe</name>
        <dbReference type="ChEBI" id="CHEBI:18248"/>
    </ligandPart>
</feature>
<dbReference type="GO" id="GO:0005506">
    <property type="term" value="F:iron ion binding"/>
    <property type="evidence" value="ECO:0007669"/>
    <property type="project" value="InterPro"/>
</dbReference>
<evidence type="ECO:0000256" key="4">
    <source>
        <dbReference type="ARBA" id="ARBA00022982"/>
    </source>
</evidence>
<evidence type="ECO:0000313" key="11">
    <source>
        <dbReference type="Proteomes" id="UP000676917"/>
    </source>
</evidence>
<proteinExistence type="predicted"/>